<dbReference type="SUPFAM" id="SSF49452">
    <property type="entry name" value="Starch-binding domain-like"/>
    <property type="match status" value="1"/>
</dbReference>
<dbReference type="EMBL" id="QRHQ01000033">
    <property type="protein sequence ID" value="RHF87828.1"/>
    <property type="molecule type" value="Genomic_DNA"/>
</dbReference>
<evidence type="ECO:0000313" key="7">
    <source>
        <dbReference type="EMBL" id="RHF87828.1"/>
    </source>
</evidence>
<evidence type="ECO:0000313" key="6">
    <source>
        <dbReference type="EMBL" id="RGK52928.1"/>
    </source>
</evidence>
<dbReference type="Pfam" id="PF13715">
    <property type="entry name" value="CarbopepD_reg_2"/>
    <property type="match status" value="1"/>
</dbReference>
<dbReference type="SUPFAM" id="SSF56935">
    <property type="entry name" value="Porins"/>
    <property type="match status" value="1"/>
</dbReference>
<accession>A0A1Q6GH72</accession>
<evidence type="ECO:0000256" key="2">
    <source>
        <dbReference type="ARBA" id="ARBA00023136"/>
    </source>
</evidence>
<keyword evidence="3" id="KW-0998">Cell outer membrane</keyword>
<dbReference type="InterPro" id="IPR036942">
    <property type="entry name" value="Beta-barrel_TonB_sf"/>
</dbReference>
<sequence>MKHKLLFFMAFFLPCLVFAQGNVSVKGSVIGAVSNDPIPGVIVTVTELNRQVTTDADGNFTIRNIQPGTYVIQLNSVMITPKSVSIEVENLGVTELKPIRVTELNANEDVSMIGIIDAGMVDDDVETSGQDVSSTVILSNDIFLNKAAYQLSPARFSPRGYNSTQEVKYINGVEFNDQNRGVFNYAAVGALNDMTRNGDVTNFTAPSSFTFGELGGTENINMRASSYTPGGKLTLSYTNRNYYLRGMFTYSTGLKDNGWAFTTSIGGRYSNEGNIDGTFYKNVSFAFSAEKQWKGGEHSLSMVAFVSPVQRGQQGSSYREVYELTGNYLYNPNWGYQNGEKRNAKVVTAFDPTAIISHIWKINDNMTLTTGVGAHYARYGNTALNWYNAPDPRPDYYRYLPSYFEDEMVQLRYKELWRTNQTSFTQINWDDLYLANANNIRNGNGAAVYMLEERRSDLLETSFNSTLNARMSRHFDITAGVGARYTQSRQFKTVADLLGAEYVLDIDKFAEQDFSGDPDKIQNDLNRPQRKVYEEGIFGYNYNLNIYSLNAWVVNQYHSRYWDYYYGMKLTYTSFQRDGKMRNGRYPDSSFGKGARHQFTDLMVKGGLTYKFNGRHMINANISYGSEAPLPNEAYVSPRITDRTIDDMKSGRVLSADINYIFSTPHLAGRIGVFQTNFYDQMERSSYYDGIEGTFINHVLYGVNRIHRGIELGATYKLDDHWSFDLAGTVGEYYYSNNPDGIKNSENGKIVEREQVYMKDVYVGGVPQIAGTFGIRYFIKYWFLGANLNGFARNYIEAAPLRRLASSYTEVTPYNQYYDAFKQLTTQERFPAAYTLDLSIGKIFYLPGRQSINFNLSLNNVLNKKDICTGGYEQGRFDLDHPERFGGKYYYMQGINCFLNVSYRF</sequence>
<dbReference type="Gene3D" id="2.40.170.20">
    <property type="entry name" value="TonB-dependent receptor, beta-barrel domain"/>
    <property type="match status" value="1"/>
</dbReference>
<proteinExistence type="predicted"/>
<comment type="caution">
    <text evidence="6">The sequence shown here is derived from an EMBL/GenBank/DDBJ whole genome shotgun (WGS) entry which is preliminary data.</text>
</comment>
<evidence type="ECO:0000256" key="4">
    <source>
        <dbReference type="SAM" id="SignalP"/>
    </source>
</evidence>
<protein>
    <submittedName>
        <fullName evidence="6">TonB-dependent receptor</fullName>
    </submittedName>
</protein>
<feature type="signal peptide" evidence="4">
    <location>
        <begin position="1"/>
        <end position="19"/>
    </location>
</feature>
<keyword evidence="9" id="KW-1185">Reference proteome</keyword>
<name>A0A1Q6GH72_9BACT</name>
<dbReference type="Proteomes" id="UP000260862">
    <property type="component" value="Unassembled WGS sequence"/>
</dbReference>
<keyword evidence="4" id="KW-0732">Signal</keyword>
<dbReference type="AlphaFoldDB" id="A0A1Q6GH72"/>
<dbReference type="EMBL" id="QSQT01000026">
    <property type="protein sequence ID" value="RGK52928.1"/>
    <property type="molecule type" value="Genomic_DNA"/>
</dbReference>
<reference evidence="9 10" key="2">
    <citation type="submission" date="2018-08" db="EMBL/GenBank/DDBJ databases">
        <title>A genome reference for cultivated species of the human gut microbiota.</title>
        <authorList>
            <person name="Zou Y."/>
            <person name="Xue W."/>
            <person name="Luo G."/>
        </authorList>
    </citation>
    <scope>NUCLEOTIDE SEQUENCE [LARGE SCALE GENOMIC DNA]</scope>
    <source>
        <strain evidence="7 10">AM23-23</strain>
        <strain evidence="6 9">TF10-3AC</strain>
    </source>
</reference>
<evidence type="ECO:0000313" key="9">
    <source>
        <dbReference type="Proteomes" id="UP000260862"/>
    </source>
</evidence>
<dbReference type="GO" id="GO:0009279">
    <property type="term" value="C:cell outer membrane"/>
    <property type="evidence" value="ECO:0007669"/>
    <property type="project" value="UniProtKB-SubCell"/>
</dbReference>
<dbReference type="Proteomes" id="UP000186685">
    <property type="component" value="Unassembled WGS sequence"/>
</dbReference>
<dbReference type="GO" id="GO:0030246">
    <property type="term" value="F:carbohydrate binding"/>
    <property type="evidence" value="ECO:0007669"/>
    <property type="project" value="InterPro"/>
</dbReference>
<comment type="subcellular location">
    <subcellularLocation>
        <location evidence="1">Cell outer membrane</location>
    </subcellularLocation>
</comment>
<keyword evidence="2" id="KW-0472">Membrane</keyword>
<organism evidence="6 9">
    <name type="scientific">Phocaeicola plebeius</name>
    <dbReference type="NCBI Taxonomy" id="310297"/>
    <lineage>
        <taxon>Bacteria</taxon>
        <taxon>Pseudomonadati</taxon>
        <taxon>Bacteroidota</taxon>
        <taxon>Bacteroidia</taxon>
        <taxon>Bacteroidales</taxon>
        <taxon>Bacteroidaceae</taxon>
        <taxon>Phocaeicola</taxon>
    </lineage>
</organism>
<evidence type="ECO:0000256" key="3">
    <source>
        <dbReference type="ARBA" id="ARBA00023237"/>
    </source>
</evidence>
<evidence type="ECO:0000313" key="8">
    <source>
        <dbReference type="Proteomes" id="UP000186685"/>
    </source>
</evidence>
<dbReference type="EMBL" id="MNQR01000020">
    <property type="protein sequence ID" value="OKZ10183.1"/>
    <property type="molecule type" value="Genomic_DNA"/>
</dbReference>
<dbReference type="Proteomes" id="UP000283485">
    <property type="component" value="Unassembled WGS sequence"/>
</dbReference>
<evidence type="ECO:0000313" key="5">
    <source>
        <dbReference type="EMBL" id="OKZ10183.1"/>
    </source>
</evidence>
<evidence type="ECO:0000256" key="1">
    <source>
        <dbReference type="ARBA" id="ARBA00004442"/>
    </source>
</evidence>
<reference evidence="5 8" key="1">
    <citation type="journal article" date="2016" name="Nat. Biotechnol.">
        <title>Measurement of bacterial replication rates in microbial communities.</title>
        <authorList>
            <person name="Brown C.T."/>
            <person name="Olm M.R."/>
            <person name="Thomas B.C."/>
            <person name="Banfield J.F."/>
        </authorList>
    </citation>
    <scope>NUCLEOTIDE SEQUENCE [LARGE SCALE GENOMIC DNA]</scope>
    <source>
        <strain evidence="5">45_130</strain>
    </source>
</reference>
<dbReference type="InterPro" id="IPR013784">
    <property type="entry name" value="Carb-bd-like_fold"/>
</dbReference>
<feature type="chain" id="PRO_5041864771" evidence="4">
    <location>
        <begin position="20"/>
        <end position="905"/>
    </location>
</feature>
<dbReference type="RefSeq" id="WP_117673645.1">
    <property type="nucleotide sequence ID" value="NZ_CABOGR010000026.1"/>
</dbReference>
<gene>
    <name evidence="5" type="ORF">BHV76_06840</name>
    <name evidence="7" type="ORF">DW653_13485</name>
    <name evidence="6" type="ORF">DXD04_12730</name>
</gene>
<keyword evidence="6" id="KW-0675">Receptor</keyword>
<dbReference type="Gene3D" id="2.60.40.1120">
    <property type="entry name" value="Carboxypeptidase-like, regulatory domain"/>
    <property type="match status" value="1"/>
</dbReference>
<evidence type="ECO:0000313" key="10">
    <source>
        <dbReference type="Proteomes" id="UP000283485"/>
    </source>
</evidence>